<dbReference type="HOGENOM" id="CLU_115913_0_1_1"/>
<reference evidence="13 14" key="1">
    <citation type="journal article" date="2011" name="Proc. Natl. Acad. Sci. U.S.A.">
        <title>Evolutionary erosion of yeast sex chromosomes by mating-type switching accidents.</title>
        <authorList>
            <person name="Gordon J.L."/>
            <person name="Armisen D."/>
            <person name="Proux-Wera E."/>
            <person name="Oheigeartaigh S.S."/>
            <person name="Byrne K.P."/>
            <person name="Wolfe K.H."/>
        </authorList>
    </citation>
    <scope>NUCLEOTIDE SEQUENCE [LARGE SCALE GENOMIC DNA]</scope>
    <source>
        <strain evidence="14">ATCC MYA-139 / BCRC 22969 / CBS 8797 / CCRC 22969 / KCTC 17520 / NBRC 10181 / NCYC 3082</strain>
    </source>
</reference>
<dbReference type="SUPFAM" id="SSF81531">
    <property type="entry name" value="Non-heme 11 kDa protein of cytochrome bc1 complex (Ubiquinol-cytochrome c reductase)"/>
    <property type="match status" value="1"/>
</dbReference>
<evidence type="ECO:0000256" key="8">
    <source>
        <dbReference type="ARBA" id="ARBA00023136"/>
    </source>
</evidence>
<dbReference type="GO" id="GO:0005743">
    <property type="term" value="C:mitochondrial inner membrane"/>
    <property type="evidence" value="ECO:0007669"/>
    <property type="project" value="UniProtKB-SubCell"/>
</dbReference>
<feature type="compositionally biased region" description="Acidic residues" evidence="11">
    <location>
        <begin position="24"/>
        <end position="51"/>
    </location>
</feature>
<evidence type="ECO:0000256" key="9">
    <source>
        <dbReference type="ARBA" id="ARBA00044155"/>
    </source>
</evidence>
<keyword evidence="5" id="KW-0999">Mitochondrion inner membrane</keyword>
<dbReference type="PANTHER" id="PTHR15336">
    <property type="entry name" value="UBIQUINOL-CYTOCHROME C REDUCTASE COMPLEX 7.8 KDA PROTEIN"/>
    <property type="match status" value="1"/>
</dbReference>
<evidence type="ECO:0000256" key="6">
    <source>
        <dbReference type="ARBA" id="ARBA00022982"/>
    </source>
</evidence>
<comment type="subcellular location">
    <subcellularLocation>
        <location evidence="1">Mitochondrion inner membrane</location>
        <topology evidence="1">Peripheral membrane protein</topology>
        <orientation evidence="1">Intermembrane side</orientation>
    </subcellularLocation>
</comment>
<dbReference type="GO" id="GO:0045275">
    <property type="term" value="C:respiratory chain complex III"/>
    <property type="evidence" value="ECO:0007669"/>
    <property type="project" value="EnsemblFungi"/>
</dbReference>
<gene>
    <name evidence="13" type="primary">KNAG0L01200</name>
    <name evidence="13" type="ordered locus">KNAG_0L01200</name>
</gene>
<dbReference type="RefSeq" id="XP_022466984.1">
    <property type="nucleotide sequence ID" value="XM_022610715.1"/>
</dbReference>
<evidence type="ECO:0000256" key="5">
    <source>
        <dbReference type="ARBA" id="ARBA00022792"/>
    </source>
</evidence>
<name>J7RCY3_HUIN7</name>
<dbReference type="OMA" id="NTCNDRV"/>
<dbReference type="GO" id="GO:0034399">
    <property type="term" value="C:nuclear periphery"/>
    <property type="evidence" value="ECO:0007669"/>
    <property type="project" value="EnsemblFungi"/>
</dbReference>
<keyword evidence="3" id="KW-0813">Transport</keyword>
<evidence type="ECO:0000313" key="14">
    <source>
        <dbReference type="Proteomes" id="UP000006310"/>
    </source>
</evidence>
<dbReference type="InterPro" id="IPR023184">
    <property type="entry name" value="Ubol_cytC_Rdtase_hinge_dom"/>
</dbReference>
<dbReference type="STRING" id="1071383.J7RCY3"/>
<dbReference type="GO" id="GO:0006122">
    <property type="term" value="P:mitochondrial electron transport, ubiquinol to cytochrome c"/>
    <property type="evidence" value="ECO:0007669"/>
    <property type="project" value="EnsemblFungi"/>
</dbReference>
<keyword evidence="8" id="KW-0472">Membrane</keyword>
<dbReference type="GO" id="GO:0005758">
    <property type="term" value="C:mitochondrial intermembrane space"/>
    <property type="evidence" value="ECO:0007669"/>
    <property type="project" value="EnsemblFungi"/>
</dbReference>
<protein>
    <recommendedName>
        <fullName evidence="9">Cytochrome b-c1 complex subunit 6, mitochondrial</fullName>
    </recommendedName>
    <alternativeName>
        <fullName evidence="10">Complex III subunit 6</fullName>
    </alternativeName>
</protein>
<feature type="domain" description="Ubiquinol-cytochrome C reductase hinge" evidence="12">
    <location>
        <begin position="51"/>
        <end position="122"/>
    </location>
</feature>
<evidence type="ECO:0000256" key="4">
    <source>
        <dbReference type="ARBA" id="ARBA00022660"/>
    </source>
</evidence>
<proteinExistence type="inferred from homology"/>
<comment type="similarity">
    <text evidence="2">Belongs to the UQCRH/QCR6 family.</text>
</comment>
<keyword evidence="4" id="KW-0679">Respiratory chain</keyword>
<reference evidence="14" key="2">
    <citation type="submission" date="2012-08" db="EMBL/GenBank/DDBJ databases">
        <title>Genome sequence of Kazachstania naganishii.</title>
        <authorList>
            <person name="Gordon J.L."/>
            <person name="Armisen D."/>
            <person name="Proux-Wera E."/>
            <person name="OhEigeartaigh S.S."/>
            <person name="Byrne K.P."/>
            <person name="Wolfe K.H."/>
        </authorList>
    </citation>
    <scope>NUCLEOTIDE SEQUENCE [LARGE SCALE GENOMIC DNA]</scope>
    <source>
        <strain evidence="14">ATCC MYA-139 / BCRC 22969 / CBS 8797 / CCRC 22969 / KCTC 17520 / NBRC 10181 / NCYC 3082</strain>
    </source>
</reference>
<dbReference type="eggNOG" id="KOG4763">
    <property type="taxonomic scope" value="Eukaryota"/>
</dbReference>
<dbReference type="PANTHER" id="PTHR15336:SF0">
    <property type="entry name" value="CYTOCHROME B-C1 COMPLEX SUBUNIT 6, MITOCHONDRIAL"/>
    <property type="match status" value="1"/>
</dbReference>
<dbReference type="InterPro" id="IPR003422">
    <property type="entry name" value="Cyt_b-c1_6"/>
</dbReference>
<dbReference type="GO" id="GO:0008121">
    <property type="term" value="F:quinol-cytochrome-c reductase activity"/>
    <property type="evidence" value="ECO:0007669"/>
    <property type="project" value="EnsemblFungi"/>
</dbReference>
<evidence type="ECO:0000256" key="3">
    <source>
        <dbReference type="ARBA" id="ARBA00022448"/>
    </source>
</evidence>
<dbReference type="KEGG" id="kng:KNAG_0L01200"/>
<keyword evidence="6" id="KW-0249">Electron transport</keyword>
<organism evidence="13 14">
    <name type="scientific">Huiozyma naganishii (strain ATCC MYA-139 / BCRC 22969 / CBS 8797 / KCTC 17520 / NBRC 10181 / NCYC 3082 / Yp74L-3)</name>
    <name type="common">Yeast</name>
    <name type="synonym">Kazachstania naganishii</name>
    <dbReference type="NCBI Taxonomy" id="1071383"/>
    <lineage>
        <taxon>Eukaryota</taxon>
        <taxon>Fungi</taxon>
        <taxon>Dikarya</taxon>
        <taxon>Ascomycota</taxon>
        <taxon>Saccharomycotina</taxon>
        <taxon>Saccharomycetes</taxon>
        <taxon>Saccharomycetales</taxon>
        <taxon>Saccharomycetaceae</taxon>
        <taxon>Huiozyma</taxon>
    </lineage>
</organism>
<evidence type="ECO:0000256" key="2">
    <source>
        <dbReference type="ARBA" id="ARBA00006498"/>
    </source>
</evidence>
<feature type="region of interest" description="Disordered" evidence="11">
    <location>
        <begin position="15"/>
        <end position="54"/>
    </location>
</feature>
<keyword evidence="7" id="KW-0496">Mitochondrion</keyword>
<sequence>MLSTVLEYIDDIREQLSPLVARAEDEDAEAEEDEEEDEDEDDEDEEEEAGDQLDKIRAQCAETPEGEELKHHYLECAERVEKAKGEPGYEDLDYKEDCIEEFFHLQHYLDSCASPRLFSNLK</sequence>
<dbReference type="OrthoDB" id="405848at2759"/>
<dbReference type="Gene3D" id="1.10.287.20">
    <property type="entry name" value="Ubiquinol-cytochrome C reductase hinge domain"/>
    <property type="match status" value="1"/>
</dbReference>
<dbReference type="InterPro" id="IPR036811">
    <property type="entry name" value="Ubol_cytC_Rdtase_hinge_dom_sf"/>
</dbReference>
<keyword evidence="14" id="KW-1185">Reference proteome</keyword>
<evidence type="ECO:0000256" key="7">
    <source>
        <dbReference type="ARBA" id="ARBA00023128"/>
    </source>
</evidence>
<dbReference type="Proteomes" id="UP000006310">
    <property type="component" value="Chromosome 12"/>
</dbReference>
<evidence type="ECO:0000313" key="13">
    <source>
        <dbReference type="EMBL" id="CCK72740.1"/>
    </source>
</evidence>
<accession>J7RCY3</accession>
<evidence type="ECO:0000256" key="11">
    <source>
        <dbReference type="SAM" id="MobiDB-lite"/>
    </source>
</evidence>
<evidence type="ECO:0000259" key="12">
    <source>
        <dbReference type="Pfam" id="PF02320"/>
    </source>
</evidence>
<dbReference type="AlphaFoldDB" id="J7RCY3"/>
<evidence type="ECO:0000256" key="1">
    <source>
        <dbReference type="ARBA" id="ARBA00004137"/>
    </source>
</evidence>
<evidence type="ECO:0000256" key="10">
    <source>
        <dbReference type="ARBA" id="ARBA00044246"/>
    </source>
</evidence>
<dbReference type="FunFam" id="1.10.287.20:FF:000003">
    <property type="entry name" value="Cytochrome b-c1 complex subunit 6"/>
    <property type="match status" value="1"/>
</dbReference>
<dbReference type="Pfam" id="PF02320">
    <property type="entry name" value="UCR_hinge"/>
    <property type="match status" value="1"/>
</dbReference>
<dbReference type="EMBL" id="HE978325">
    <property type="protein sequence ID" value="CCK72740.1"/>
    <property type="molecule type" value="Genomic_DNA"/>
</dbReference>
<dbReference type="GeneID" id="34528513"/>